<organism evidence="4 5">
    <name type="scientific">Podospora didyma</name>
    <dbReference type="NCBI Taxonomy" id="330526"/>
    <lineage>
        <taxon>Eukaryota</taxon>
        <taxon>Fungi</taxon>
        <taxon>Dikarya</taxon>
        <taxon>Ascomycota</taxon>
        <taxon>Pezizomycotina</taxon>
        <taxon>Sordariomycetes</taxon>
        <taxon>Sordariomycetidae</taxon>
        <taxon>Sordariales</taxon>
        <taxon>Podosporaceae</taxon>
        <taxon>Podospora</taxon>
    </lineage>
</organism>
<evidence type="ECO:0000259" key="3">
    <source>
        <dbReference type="PROSITE" id="PS51462"/>
    </source>
</evidence>
<keyword evidence="5" id="KW-1185">Reference proteome</keyword>
<dbReference type="GO" id="GO:0019509">
    <property type="term" value="P:L-methionine salvage from methylthioadenosine"/>
    <property type="evidence" value="ECO:0007669"/>
    <property type="project" value="TreeGrafter"/>
</dbReference>
<dbReference type="InterPro" id="IPR000649">
    <property type="entry name" value="IF-2B-related"/>
</dbReference>
<proteinExistence type="inferred from homology"/>
<dbReference type="PANTHER" id="PTHR43475">
    <property type="entry name" value="METHYLTHIORIBOSE-1-PHOSPHATE ISOMERASE"/>
    <property type="match status" value="1"/>
</dbReference>
<dbReference type="SUPFAM" id="SSF55811">
    <property type="entry name" value="Nudix"/>
    <property type="match status" value="1"/>
</dbReference>
<dbReference type="InterPro" id="IPR000086">
    <property type="entry name" value="NUDIX_hydrolase_dom"/>
</dbReference>
<evidence type="ECO:0000313" key="4">
    <source>
        <dbReference type="EMBL" id="KAK3381096.1"/>
    </source>
</evidence>
<accession>A0AAE0TVI0</accession>
<dbReference type="Proteomes" id="UP001285441">
    <property type="component" value="Unassembled WGS sequence"/>
</dbReference>
<dbReference type="InterPro" id="IPR042529">
    <property type="entry name" value="IF_2B-like_C"/>
</dbReference>
<dbReference type="SUPFAM" id="SSF100950">
    <property type="entry name" value="NagB/RpiA/CoA transferase-like"/>
    <property type="match status" value="1"/>
</dbReference>
<gene>
    <name evidence="4" type="ORF">B0H63DRAFT_474895</name>
</gene>
<reference evidence="4" key="1">
    <citation type="journal article" date="2023" name="Mol. Phylogenet. Evol.">
        <title>Genome-scale phylogeny and comparative genomics of the fungal order Sordariales.</title>
        <authorList>
            <person name="Hensen N."/>
            <person name="Bonometti L."/>
            <person name="Westerberg I."/>
            <person name="Brannstrom I.O."/>
            <person name="Guillou S."/>
            <person name="Cros-Aarteil S."/>
            <person name="Calhoun S."/>
            <person name="Haridas S."/>
            <person name="Kuo A."/>
            <person name="Mondo S."/>
            <person name="Pangilinan J."/>
            <person name="Riley R."/>
            <person name="LaButti K."/>
            <person name="Andreopoulos B."/>
            <person name="Lipzen A."/>
            <person name="Chen C."/>
            <person name="Yan M."/>
            <person name="Daum C."/>
            <person name="Ng V."/>
            <person name="Clum A."/>
            <person name="Steindorff A."/>
            <person name="Ohm R.A."/>
            <person name="Martin F."/>
            <person name="Silar P."/>
            <person name="Natvig D.O."/>
            <person name="Lalanne C."/>
            <person name="Gautier V."/>
            <person name="Ament-Velasquez S.L."/>
            <person name="Kruys A."/>
            <person name="Hutchinson M.I."/>
            <person name="Powell A.J."/>
            <person name="Barry K."/>
            <person name="Miller A.N."/>
            <person name="Grigoriev I.V."/>
            <person name="Debuchy R."/>
            <person name="Gladieux P."/>
            <person name="Hiltunen Thoren M."/>
            <person name="Johannesson H."/>
        </authorList>
    </citation>
    <scope>NUCLEOTIDE SEQUENCE</scope>
    <source>
        <strain evidence="4">CBS 232.78</strain>
    </source>
</reference>
<dbReference type="Gene3D" id="3.90.79.10">
    <property type="entry name" value="Nucleoside Triphosphate Pyrophosphohydrolase"/>
    <property type="match status" value="1"/>
</dbReference>
<dbReference type="InterPro" id="IPR037171">
    <property type="entry name" value="NagB/RpiA_transferase-like"/>
</dbReference>
<name>A0AAE0TVI0_9PEZI</name>
<dbReference type="PANTHER" id="PTHR43475:SF3">
    <property type="entry name" value="TRANSLATION INITIATION FACTOR EIF-2B SUBUNIT FAMILY PROTEIN (AFU_ORTHOLOGUE AFUA_2G14290)"/>
    <property type="match status" value="1"/>
</dbReference>
<sequence length="587" mass="64002">MALRFRGLAPKKFIAATMASEASSPVWKKRSVVSSFLFDLGSCPGEAEGTTTRKTRVALFQRSSQVSTYQHHLAPISGTIEETDPSPLQAALREIKEETTLASPAIELMRRGKPYTFRDDEIHREWTVHPFAFRLRSPEDAGLITIDWEHEAWDWYDPDTAVQEPDAGGSLGSALGGVVKGVPRLADSLRRVWFDTDLGNKAGGILARGLDKLATDQESGARDLASKAVETLRDVIQALDYTISSPKDIVDESEWWWIRVRMAAWHLVKNGRESMGAAILSAIIATLAEIEPMFHNEANQGLEHLRIAGVACVKRCLNTRHLNGTGHIDLAFREYLNTNFSHKRGPGKNLTVLTLSSSSTIRDGLLSAHLDGNPSRYNLDIRVLESRPLFEGVSMAGTLAELLAHSPHADDTPPKITIFSDASAALAAEGVDLVLIGADRIAASGAVSNKTGTLPAVLSARFVTNGSAKVVVVSDTDKIAMPGETKDHVVEDNDPAQLSHAWKDERNSARVQEAAAELEEVRAAVGGGGGGDGKNRPEVVIRNVFFEWCPPQLIDTYITEKGEMGVDGIRGISDKISRDEDKYFRDL</sequence>
<evidence type="ECO:0000313" key="5">
    <source>
        <dbReference type="Proteomes" id="UP001285441"/>
    </source>
</evidence>
<feature type="domain" description="Nudix hydrolase" evidence="3">
    <location>
        <begin position="28"/>
        <end position="179"/>
    </location>
</feature>
<dbReference type="EMBL" id="JAULSW010000005">
    <property type="protein sequence ID" value="KAK3381096.1"/>
    <property type="molecule type" value="Genomic_DNA"/>
</dbReference>
<dbReference type="AlphaFoldDB" id="A0AAE0TVI0"/>
<protein>
    <recommendedName>
        <fullName evidence="3">Nudix hydrolase domain-containing protein</fullName>
    </recommendedName>
</protein>
<dbReference type="Pfam" id="PF00293">
    <property type="entry name" value="NUDIX"/>
    <property type="match status" value="1"/>
</dbReference>
<evidence type="ECO:0000256" key="2">
    <source>
        <dbReference type="RuleBase" id="RU003814"/>
    </source>
</evidence>
<dbReference type="PROSITE" id="PS51462">
    <property type="entry name" value="NUDIX"/>
    <property type="match status" value="1"/>
</dbReference>
<dbReference type="InterPro" id="IPR015797">
    <property type="entry name" value="NUDIX_hydrolase-like_dom_sf"/>
</dbReference>
<dbReference type="CDD" id="cd18872">
    <property type="entry name" value="NUDIX_eIF-2B"/>
    <property type="match status" value="1"/>
</dbReference>
<evidence type="ECO:0000256" key="1">
    <source>
        <dbReference type="ARBA" id="ARBA00007251"/>
    </source>
</evidence>
<reference evidence="4" key="2">
    <citation type="submission" date="2023-06" db="EMBL/GenBank/DDBJ databases">
        <authorList>
            <consortium name="Lawrence Berkeley National Laboratory"/>
            <person name="Haridas S."/>
            <person name="Hensen N."/>
            <person name="Bonometti L."/>
            <person name="Westerberg I."/>
            <person name="Brannstrom I.O."/>
            <person name="Guillou S."/>
            <person name="Cros-Aarteil S."/>
            <person name="Calhoun S."/>
            <person name="Kuo A."/>
            <person name="Mondo S."/>
            <person name="Pangilinan J."/>
            <person name="Riley R."/>
            <person name="LaButti K."/>
            <person name="Andreopoulos B."/>
            <person name="Lipzen A."/>
            <person name="Chen C."/>
            <person name="Yanf M."/>
            <person name="Daum C."/>
            <person name="Ng V."/>
            <person name="Clum A."/>
            <person name="Steindorff A."/>
            <person name="Ohm R."/>
            <person name="Martin F."/>
            <person name="Silar P."/>
            <person name="Natvig D."/>
            <person name="Lalanne C."/>
            <person name="Gautier V."/>
            <person name="Ament-velasquez S.L."/>
            <person name="Kruys A."/>
            <person name="Hutchinson M.I."/>
            <person name="Powell A.J."/>
            <person name="Barry K."/>
            <person name="Miller A.N."/>
            <person name="Grigoriev I.V."/>
            <person name="Debuchy R."/>
            <person name="Gladieux P."/>
            <person name="Thoren M.H."/>
            <person name="Johannesson H."/>
        </authorList>
    </citation>
    <scope>NUCLEOTIDE SEQUENCE</scope>
    <source>
        <strain evidence="4">CBS 232.78</strain>
    </source>
</reference>
<dbReference type="Gene3D" id="3.40.50.10470">
    <property type="entry name" value="Translation initiation factor eif-2b, domain 2"/>
    <property type="match status" value="1"/>
</dbReference>
<comment type="caution">
    <text evidence="4">The sequence shown here is derived from an EMBL/GenBank/DDBJ whole genome shotgun (WGS) entry which is preliminary data.</text>
</comment>
<dbReference type="Pfam" id="PF01008">
    <property type="entry name" value="IF-2B"/>
    <property type="match status" value="1"/>
</dbReference>
<comment type="similarity">
    <text evidence="1 2">Belongs to the eIF-2B alpha/beta/delta subunits family.</text>
</comment>
<dbReference type="GO" id="GO:0046523">
    <property type="term" value="F:S-methyl-5-thioribose-1-phosphate isomerase activity"/>
    <property type="evidence" value="ECO:0007669"/>
    <property type="project" value="TreeGrafter"/>
</dbReference>